<sequence length="96" mass="10552">RFNTAGSKAVSDVKGNEGHPQQALKNKGIIDSGCSRHMTGNKAYLADYQKINDGGFVAFGSSRGKITGKGKIRTEKLDFNDVYFVNELKFNLFFVS</sequence>
<name>A0A699UC43_TANCI</name>
<accession>A0A699UC43</accession>
<dbReference type="EMBL" id="BKCJ011299262">
    <property type="protein sequence ID" value="GFD17304.1"/>
    <property type="molecule type" value="Genomic_DNA"/>
</dbReference>
<protein>
    <submittedName>
        <fullName evidence="3">Ribonuclease H-like domain-containing protein</fullName>
    </submittedName>
</protein>
<dbReference type="InterPro" id="IPR054722">
    <property type="entry name" value="PolX-like_BBD"/>
</dbReference>
<feature type="domain" description="Retrovirus-related Pol polyprotein from transposon TNT 1-94-like beta-barrel" evidence="2">
    <location>
        <begin position="29"/>
        <end position="95"/>
    </location>
</feature>
<feature type="non-terminal residue" evidence="3">
    <location>
        <position position="1"/>
    </location>
</feature>
<reference evidence="3" key="1">
    <citation type="journal article" date="2019" name="Sci. Rep.">
        <title>Draft genome of Tanacetum cinerariifolium, the natural source of mosquito coil.</title>
        <authorList>
            <person name="Yamashiro T."/>
            <person name="Shiraishi A."/>
            <person name="Satake H."/>
            <person name="Nakayama K."/>
        </authorList>
    </citation>
    <scope>NUCLEOTIDE SEQUENCE</scope>
</reference>
<organism evidence="3">
    <name type="scientific">Tanacetum cinerariifolium</name>
    <name type="common">Dalmatian daisy</name>
    <name type="synonym">Chrysanthemum cinerariifolium</name>
    <dbReference type="NCBI Taxonomy" id="118510"/>
    <lineage>
        <taxon>Eukaryota</taxon>
        <taxon>Viridiplantae</taxon>
        <taxon>Streptophyta</taxon>
        <taxon>Embryophyta</taxon>
        <taxon>Tracheophyta</taxon>
        <taxon>Spermatophyta</taxon>
        <taxon>Magnoliopsida</taxon>
        <taxon>eudicotyledons</taxon>
        <taxon>Gunneridae</taxon>
        <taxon>Pentapetalae</taxon>
        <taxon>asterids</taxon>
        <taxon>campanulids</taxon>
        <taxon>Asterales</taxon>
        <taxon>Asteraceae</taxon>
        <taxon>Asteroideae</taxon>
        <taxon>Anthemideae</taxon>
        <taxon>Anthemidinae</taxon>
        <taxon>Tanacetum</taxon>
    </lineage>
</organism>
<feature type="region of interest" description="Disordered" evidence="1">
    <location>
        <begin position="1"/>
        <end position="26"/>
    </location>
</feature>
<evidence type="ECO:0000256" key="1">
    <source>
        <dbReference type="SAM" id="MobiDB-lite"/>
    </source>
</evidence>
<comment type="caution">
    <text evidence="3">The sequence shown here is derived from an EMBL/GenBank/DDBJ whole genome shotgun (WGS) entry which is preliminary data.</text>
</comment>
<proteinExistence type="predicted"/>
<dbReference type="AlphaFoldDB" id="A0A699UC43"/>
<dbReference type="Pfam" id="PF22936">
    <property type="entry name" value="Pol_BBD"/>
    <property type="match status" value="1"/>
</dbReference>
<evidence type="ECO:0000259" key="2">
    <source>
        <dbReference type="Pfam" id="PF22936"/>
    </source>
</evidence>
<evidence type="ECO:0000313" key="3">
    <source>
        <dbReference type="EMBL" id="GFD17304.1"/>
    </source>
</evidence>
<gene>
    <name evidence="3" type="ORF">Tci_889273</name>
</gene>